<accession>A0A151ANH3</accession>
<dbReference type="InterPro" id="IPR029039">
    <property type="entry name" value="Flavoprotein-like_sf"/>
</dbReference>
<dbReference type="SUPFAM" id="SSF52218">
    <property type="entry name" value="Flavoproteins"/>
    <property type="match status" value="1"/>
</dbReference>
<dbReference type="GO" id="GO:0070819">
    <property type="term" value="F:menaquinone-dependent protoporphyrinogen oxidase activity"/>
    <property type="evidence" value="ECO:0007669"/>
    <property type="project" value="TreeGrafter"/>
</dbReference>
<name>A0A151ANH3_9CLOT</name>
<dbReference type="GO" id="GO:0006783">
    <property type="term" value="P:heme biosynthetic process"/>
    <property type="evidence" value="ECO:0007669"/>
    <property type="project" value="TreeGrafter"/>
</dbReference>
<comment type="caution">
    <text evidence="2">The sequence shown here is derived from an EMBL/GenBank/DDBJ whole genome shotgun (WGS) entry which is preliminary data.</text>
</comment>
<dbReference type="PATRIC" id="fig|1121305.3.peg.1322"/>
<gene>
    <name evidence="2" type="ORF">CLCOL_13190</name>
</gene>
<dbReference type="GO" id="GO:0016651">
    <property type="term" value="F:oxidoreductase activity, acting on NAD(P)H"/>
    <property type="evidence" value="ECO:0007669"/>
    <property type="project" value="UniProtKB-ARBA"/>
</dbReference>
<dbReference type="Proteomes" id="UP000075374">
    <property type="component" value="Unassembled WGS sequence"/>
</dbReference>
<keyword evidence="3" id="KW-1185">Reference proteome</keyword>
<dbReference type="PANTHER" id="PTHR38030">
    <property type="entry name" value="PROTOPORPHYRINOGEN IX DEHYDROGENASE [MENAQUINONE]"/>
    <property type="match status" value="1"/>
</dbReference>
<dbReference type="InterPro" id="IPR052200">
    <property type="entry name" value="Protoporphyrinogen_IX_DH"/>
</dbReference>
<proteinExistence type="predicted"/>
<dbReference type="InterPro" id="IPR008254">
    <property type="entry name" value="Flavodoxin/NO_synth"/>
</dbReference>
<evidence type="ECO:0000313" key="2">
    <source>
        <dbReference type="EMBL" id="KYH29182.1"/>
    </source>
</evidence>
<dbReference type="AlphaFoldDB" id="A0A151ANH3"/>
<dbReference type="InterPro" id="IPR026816">
    <property type="entry name" value="Flavodoxin_dom"/>
</dbReference>
<dbReference type="GO" id="GO:0010181">
    <property type="term" value="F:FMN binding"/>
    <property type="evidence" value="ECO:0007669"/>
    <property type="project" value="InterPro"/>
</dbReference>
<dbReference type="PANTHER" id="PTHR38030:SF2">
    <property type="entry name" value="PROTOPORPHYRINOGEN IX DEHYDROGENASE [QUINONE]"/>
    <property type="match status" value="1"/>
</dbReference>
<dbReference type="Gene3D" id="3.40.50.360">
    <property type="match status" value="2"/>
</dbReference>
<dbReference type="EMBL" id="LTBB01000005">
    <property type="protein sequence ID" value="KYH29182.1"/>
    <property type="molecule type" value="Genomic_DNA"/>
</dbReference>
<evidence type="ECO:0000259" key="1">
    <source>
        <dbReference type="PROSITE" id="PS50902"/>
    </source>
</evidence>
<dbReference type="PROSITE" id="PS50902">
    <property type="entry name" value="FLAVODOXIN_LIKE"/>
    <property type="match status" value="1"/>
</dbReference>
<sequence length="161" mass="18010">MKSLIIYFSTYKNNTEKIAKVFANKINADLISLKNLENIEEIETNNYDLIGFGSGVYKESLSPQLFKCIEKLNLKDKNVFVFSTSGIGMKFYNNKAVKLLASKGAINKGSFACKGSFVAQEFSKNKIFDIIGRLSKGHPNYKDIRKAEEFINKVVSQVSGA</sequence>
<organism evidence="2 3">
    <name type="scientific">Clostridium colicanis DSM 13634</name>
    <dbReference type="NCBI Taxonomy" id="1121305"/>
    <lineage>
        <taxon>Bacteria</taxon>
        <taxon>Bacillati</taxon>
        <taxon>Bacillota</taxon>
        <taxon>Clostridia</taxon>
        <taxon>Eubacteriales</taxon>
        <taxon>Clostridiaceae</taxon>
        <taxon>Clostridium</taxon>
    </lineage>
</organism>
<dbReference type="Pfam" id="PF12724">
    <property type="entry name" value="Flavodoxin_5"/>
    <property type="match status" value="1"/>
</dbReference>
<reference evidence="2 3" key="1">
    <citation type="submission" date="2016-02" db="EMBL/GenBank/DDBJ databases">
        <title>Genome sequence of Clostridium colicanis DSM 13634.</title>
        <authorList>
            <person name="Poehlein A."/>
            <person name="Daniel R."/>
        </authorList>
    </citation>
    <scope>NUCLEOTIDE SEQUENCE [LARGE SCALE GENOMIC DNA]</scope>
    <source>
        <strain evidence="2 3">DSM 13634</strain>
    </source>
</reference>
<feature type="domain" description="Flavodoxin-like" evidence="1">
    <location>
        <begin position="4"/>
        <end position="161"/>
    </location>
</feature>
<dbReference type="STRING" id="1121305.CLCOL_13190"/>
<dbReference type="RefSeq" id="WP_061858183.1">
    <property type="nucleotide sequence ID" value="NZ_LTBB01000005.1"/>
</dbReference>
<protein>
    <submittedName>
        <fullName evidence="2">Flavodoxin</fullName>
    </submittedName>
</protein>
<evidence type="ECO:0000313" key="3">
    <source>
        <dbReference type="Proteomes" id="UP000075374"/>
    </source>
</evidence>